<dbReference type="GO" id="GO:0000502">
    <property type="term" value="C:proteasome complex"/>
    <property type="evidence" value="ECO:0007669"/>
    <property type="project" value="UniProtKB-KW"/>
</dbReference>
<dbReference type="SUPFAM" id="SSF50978">
    <property type="entry name" value="WD40 repeat-like"/>
    <property type="match status" value="1"/>
</dbReference>
<dbReference type="Proteomes" id="UP000521872">
    <property type="component" value="Unassembled WGS sequence"/>
</dbReference>
<evidence type="ECO:0000256" key="5">
    <source>
        <dbReference type="PROSITE-ProRule" id="PRU00221"/>
    </source>
</evidence>
<proteinExistence type="inferred from homology"/>
<evidence type="ECO:0000313" key="7">
    <source>
        <dbReference type="Proteomes" id="UP000521872"/>
    </source>
</evidence>
<evidence type="ECO:0000256" key="4">
    <source>
        <dbReference type="ARBA" id="ARBA00038321"/>
    </source>
</evidence>
<keyword evidence="7" id="KW-1185">Reference proteome</keyword>
<organism evidence="6 7">
    <name type="scientific">Agrocybe pediades</name>
    <dbReference type="NCBI Taxonomy" id="84607"/>
    <lineage>
        <taxon>Eukaryota</taxon>
        <taxon>Fungi</taxon>
        <taxon>Dikarya</taxon>
        <taxon>Basidiomycota</taxon>
        <taxon>Agaricomycotina</taxon>
        <taxon>Agaricomycetes</taxon>
        <taxon>Agaricomycetidae</taxon>
        <taxon>Agaricales</taxon>
        <taxon>Agaricineae</taxon>
        <taxon>Strophariaceae</taxon>
        <taxon>Agrocybe</taxon>
    </lineage>
</organism>
<evidence type="ECO:0000256" key="1">
    <source>
        <dbReference type="ARBA" id="ARBA00022574"/>
    </source>
</evidence>
<dbReference type="Gene3D" id="2.130.10.10">
    <property type="entry name" value="YVTN repeat-like/Quinoprotein amine dehydrogenase"/>
    <property type="match status" value="2"/>
</dbReference>
<evidence type="ECO:0000256" key="3">
    <source>
        <dbReference type="ARBA" id="ARBA00022942"/>
    </source>
</evidence>
<keyword evidence="2" id="KW-0677">Repeat</keyword>
<dbReference type="InterPro" id="IPR019775">
    <property type="entry name" value="WD40_repeat_CS"/>
</dbReference>
<evidence type="ECO:0008006" key="8">
    <source>
        <dbReference type="Google" id="ProtNLM"/>
    </source>
</evidence>
<dbReference type="InterPro" id="IPR051179">
    <property type="entry name" value="WD_repeat_multifunction"/>
</dbReference>
<comment type="similarity">
    <text evidence="4">Belongs to the WD repeat PAAF1/RPN14 family.</text>
</comment>
<keyword evidence="3" id="KW-0647">Proteasome</keyword>
<accession>A0A8H4R527</accession>
<gene>
    <name evidence="6" type="ORF">D9613_002371</name>
</gene>
<name>A0A8H4R527_9AGAR</name>
<dbReference type="InterPro" id="IPR036322">
    <property type="entry name" value="WD40_repeat_dom_sf"/>
</dbReference>
<keyword evidence="1 5" id="KW-0853">WD repeat</keyword>
<dbReference type="PROSITE" id="PS00678">
    <property type="entry name" value="WD_REPEATS_1"/>
    <property type="match status" value="1"/>
</dbReference>
<dbReference type="PROSITE" id="PS50294">
    <property type="entry name" value="WD_REPEATS_REGION"/>
    <property type="match status" value="1"/>
</dbReference>
<dbReference type="PANTHER" id="PTHR19857">
    <property type="entry name" value="MITOCHONDRIAL DIVISION PROTEIN 1-RELATED"/>
    <property type="match status" value="1"/>
</dbReference>
<dbReference type="PANTHER" id="PTHR19857:SF19">
    <property type="entry name" value="26S PROTEASOME REGULATORY SUBUNIT RPN14"/>
    <property type="match status" value="1"/>
</dbReference>
<evidence type="ECO:0000256" key="2">
    <source>
        <dbReference type="ARBA" id="ARBA00022737"/>
    </source>
</evidence>
<dbReference type="AlphaFoldDB" id="A0A8H4R527"/>
<dbReference type="Pfam" id="PF00400">
    <property type="entry name" value="WD40"/>
    <property type="match status" value="3"/>
</dbReference>
<comment type="caution">
    <text evidence="6">The sequence shown here is derived from an EMBL/GenBank/DDBJ whole genome shotgun (WGS) entry which is preliminary data.</text>
</comment>
<dbReference type="PROSITE" id="PS50082">
    <property type="entry name" value="WD_REPEATS_2"/>
    <property type="match status" value="1"/>
</dbReference>
<dbReference type="SMART" id="SM00320">
    <property type="entry name" value="WD40"/>
    <property type="match status" value="4"/>
</dbReference>
<dbReference type="InterPro" id="IPR015943">
    <property type="entry name" value="WD40/YVTN_repeat-like_dom_sf"/>
</dbReference>
<evidence type="ECO:0000313" key="6">
    <source>
        <dbReference type="EMBL" id="KAF4623033.1"/>
    </source>
</evidence>
<feature type="repeat" description="WD" evidence="5">
    <location>
        <begin position="218"/>
        <end position="259"/>
    </location>
</feature>
<sequence length="456" mass="49303">MNATALTLPVVTIQDSFPQVIQDVEDGLVPLDKFWVSCYKASEPSVHAKINAELDERDRNLVVLKPSEGEVEVVKDSNGTYRVSCKPLGVPPTKVVTPVQEYKDEERSNPTKPHRITAFDVSPDSSRFATGYLDGSVFLYPTKAFKHLRQTLIPTTIDVTKSKTPSRPHLSGVSSLKFFPSSRVLLSSGLDFSLTILPAELPEASSASSSRIQPVRTMRAHTRTVTDTAIIAQGRNIVSSSLDSAIKLWDVSSGEVITSIYAQSPISSMSLGDRLIAPPDGEESIPPPATDSREIPETGTKVVFCGLQSGKFEMLDLGFKKSVYTSAAGSTGALNTIAYSQPMNLLATGSSKDLVTVYDTRSLDTPLTSFKRLDTSIEGLAFIRRAGDQESVVELAVATSDGLPYIASVVPEGPMVDAELVGVDCDSVRNVTVREDSGRFDVWSASDDGIVRRYAF</sequence>
<reference evidence="6 7" key="1">
    <citation type="submission" date="2019-12" db="EMBL/GenBank/DDBJ databases">
        <authorList>
            <person name="Floudas D."/>
            <person name="Bentzer J."/>
            <person name="Ahren D."/>
            <person name="Johansson T."/>
            <person name="Persson P."/>
            <person name="Tunlid A."/>
        </authorList>
    </citation>
    <scope>NUCLEOTIDE SEQUENCE [LARGE SCALE GENOMIC DNA]</scope>
    <source>
        <strain evidence="6 7">CBS 102.39</strain>
    </source>
</reference>
<dbReference type="EMBL" id="JAACJL010000001">
    <property type="protein sequence ID" value="KAF4623033.1"/>
    <property type="molecule type" value="Genomic_DNA"/>
</dbReference>
<dbReference type="InterPro" id="IPR001680">
    <property type="entry name" value="WD40_rpt"/>
</dbReference>
<protein>
    <recommendedName>
        <fullName evidence="8">WD40 repeat-like protein</fullName>
    </recommendedName>
</protein>